<dbReference type="EMBL" id="GBXM01058573">
    <property type="protein sequence ID" value="JAH50004.1"/>
    <property type="molecule type" value="Transcribed_RNA"/>
</dbReference>
<name>A0A0E9T8J8_ANGAN</name>
<accession>A0A0E9T8J8</accession>
<proteinExistence type="predicted"/>
<evidence type="ECO:0000313" key="1">
    <source>
        <dbReference type="EMBL" id="JAH50004.1"/>
    </source>
</evidence>
<dbReference type="AlphaFoldDB" id="A0A0E9T8J8"/>
<sequence length="48" mass="5738">MREGTLDHRMLLPLSTLSAFHPFGRDIFWSHLSHKSFFQISSVIFIFW</sequence>
<protein>
    <submittedName>
        <fullName evidence="1">Uncharacterized protein</fullName>
    </submittedName>
</protein>
<organism evidence="1">
    <name type="scientific">Anguilla anguilla</name>
    <name type="common">European freshwater eel</name>
    <name type="synonym">Muraena anguilla</name>
    <dbReference type="NCBI Taxonomy" id="7936"/>
    <lineage>
        <taxon>Eukaryota</taxon>
        <taxon>Metazoa</taxon>
        <taxon>Chordata</taxon>
        <taxon>Craniata</taxon>
        <taxon>Vertebrata</taxon>
        <taxon>Euteleostomi</taxon>
        <taxon>Actinopterygii</taxon>
        <taxon>Neopterygii</taxon>
        <taxon>Teleostei</taxon>
        <taxon>Anguilliformes</taxon>
        <taxon>Anguillidae</taxon>
        <taxon>Anguilla</taxon>
    </lineage>
</organism>
<reference evidence="1" key="2">
    <citation type="journal article" date="2015" name="Fish Shellfish Immunol.">
        <title>Early steps in the European eel (Anguilla anguilla)-Vibrio vulnificus interaction in the gills: Role of the RtxA13 toxin.</title>
        <authorList>
            <person name="Callol A."/>
            <person name="Pajuelo D."/>
            <person name="Ebbesson L."/>
            <person name="Teles M."/>
            <person name="MacKenzie S."/>
            <person name="Amaro C."/>
        </authorList>
    </citation>
    <scope>NUCLEOTIDE SEQUENCE</scope>
</reference>
<reference evidence="1" key="1">
    <citation type="submission" date="2014-11" db="EMBL/GenBank/DDBJ databases">
        <authorList>
            <person name="Amaro Gonzalez C."/>
        </authorList>
    </citation>
    <scope>NUCLEOTIDE SEQUENCE</scope>
</reference>